<accession>A0A2H5BK13</accession>
<evidence type="ECO:0000313" key="2">
    <source>
        <dbReference type="Proteomes" id="UP000241631"/>
    </source>
</evidence>
<organism evidence="1 2">
    <name type="scientific">Erwinia phage vB_EamM_MadMel</name>
    <dbReference type="NCBI Taxonomy" id="2060128"/>
    <lineage>
        <taxon>Viruses</taxon>
        <taxon>Duplodnaviria</taxon>
        <taxon>Heunggongvirae</taxon>
        <taxon>Uroviricota</taxon>
        <taxon>Caudoviricetes</taxon>
        <taxon>Chimalliviridae</taxon>
        <taxon>Agricanvirus</taxon>
        <taxon>Agricanvirus specialG</taxon>
    </lineage>
</organism>
<evidence type="ECO:0000313" key="1">
    <source>
        <dbReference type="EMBL" id="AUG86660.1"/>
    </source>
</evidence>
<proteinExistence type="predicted"/>
<gene>
    <name evidence="1" type="ORF">MADMEL_232</name>
</gene>
<sequence>MVVRGQGGIEKGHKYGRLTAVRFIGKNKNYMANWEWLCDCGKTIQVYAGDVKCGHTTSCGCYVREMMADKQTTHGLSKTREYKIWAGMIKRCTNANVENYHLYGGRGIKVCEKWASSFEEFHKDMGFAPSKQHSIERIDGDGNYEPGNCKWATSAEQSANRNNNRWVEYKGEQRLLCHVVAEIDTHATTVYYWTDKGLTADEIETVVNSTLKKGFRFYAPSVTHVVLKATDSLAAVMGKDFHVVVNSSHDQHGNVVSKVVHGHVRKINQE</sequence>
<protein>
    <recommendedName>
        <fullName evidence="3">HNH endonuclease</fullName>
    </recommendedName>
</protein>
<reference evidence="2" key="1">
    <citation type="submission" date="2017-12" db="EMBL/GenBank/DDBJ databases">
        <authorList>
            <person name="Sharma R."/>
            <person name="Wood M.E."/>
            <person name="Beatty N."/>
            <person name="Choi M.C."/>
            <person name="Duncan S."/>
            <person name="Fajardo C.P."/>
            <person name="Ferguson H.P."/>
            <person name="Kruger J.L."/>
            <person name="Webb C.J."/>
            <person name="Grose J.H."/>
        </authorList>
    </citation>
    <scope>NUCLEOTIDE SEQUENCE [LARGE SCALE GENOMIC DNA]</scope>
</reference>
<dbReference type="Proteomes" id="UP000241631">
    <property type="component" value="Segment"/>
</dbReference>
<evidence type="ECO:0008006" key="3">
    <source>
        <dbReference type="Google" id="ProtNLM"/>
    </source>
</evidence>
<dbReference type="EMBL" id="MG655269">
    <property type="protein sequence ID" value="AUG86660.1"/>
    <property type="molecule type" value="Genomic_DNA"/>
</dbReference>
<name>A0A2H5BK13_9CAUD</name>